<keyword evidence="2" id="KW-0812">Transmembrane</keyword>
<feature type="region of interest" description="Disordered" evidence="1">
    <location>
        <begin position="199"/>
        <end position="224"/>
    </location>
</feature>
<feature type="transmembrane region" description="Helical" evidence="2">
    <location>
        <begin position="33"/>
        <end position="58"/>
    </location>
</feature>
<accession>A0AAV1VTM0</accession>
<dbReference type="Proteomes" id="UP001497480">
    <property type="component" value="Unassembled WGS sequence"/>
</dbReference>
<gene>
    <name evidence="3" type="ORF">LLUT_LOCUS1302</name>
</gene>
<evidence type="ECO:0000313" key="3">
    <source>
        <dbReference type="EMBL" id="CAL0300242.1"/>
    </source>
</evidence>
<keyword evidence="4" id="KW-1185">Reference proteome</keyword>
<comment type="caution">
    <text evidence="3">The sequence shown here is derived from an EMBL/GenBank/DDBJ whole genome shotgun (WGS) entry which is preliminary data.</text>
</comment>
<dbReference type="AlphaFoldDB" id="A0AAV1VTM0"/>
<evidence type="ECO:0000256" key="1">
    <source>
        <dbReference type="SAM" id="MobiDB-lite"/>
    </source>
</evidence>
<keyword evidence="2" id="KW-1133">Transmembrane helix</keyword>
<proteinExistence type="predicted"/>
<name>A0AAV1VTM0_LUPLU</name>
<organism evidence="3 4">
    <name type="scientific">Lupinus luteus</name>
    <name type="common">European yellow lupine</name>
    <dbReference type="NCBI Taxonomy" id="3873"/>
    <lineage>
        <taxon>Eukaryota</taxon>
        <taxon>Viridiplantae</taxon>
        <taxon>Streptophyta</taxon>
        <taxon>Embryophyta</taxon>
        <taxon>Tracheophyta</taxon>
        <taxon>Spermatophyta</taxon>
        <taxon>Magnoliopsida</taxon>
        <taxon>eudicotyledons</taxon>
        <taxon>Gunneridae</taxon>
        <taxon>Pentapetalae</taxon>
        <taxon>rosids</taxon>
        <taxon>fabids</taxon>
        <taxon>Fabales</taxon>
        <taxon>Fabaceae</taxon>
        <taxon>Papilionoideae</taxon>
        <taxon>50 kb inversion clade</taxon>
        <taxon>genistoids sensu lato</taxon>
        <taxon>core genistoids</taxon>
        <taxon>Genisteae</taxon>
        <taxon>Lupinus</taxon>
    </lineage>
</organism>
<protein>
    <submittedName>
        <fullName evidence="3">Uncharacterized protein</fullName>
    </submittedName>
</protein>
<feature type="transmembrane region" description="Helical" evidence="2">
    <location>
        <begin position="300"/>
        <end position="321"/>
    </location>
</feature>
<evidence type="ECO:0000313" key="4">
    <source>
        <dbReference type="Proteomes" id="UP001497480"/>
    </source>
</evidence>
<sequence length="330" mass="36170">MVEERVRKRNKDGKKNSQIIFTGSLGSGGGNGIAGLLVLGGAVAVAGFVAVSSLHSFVTNRFKTKANVSVTEPEPKPQNLSLVDNSKSQYHNDHHENGVTPNNDGDAVSACYVTSDKNINQALILENTDSDLSTNNEGVTPNYIHHHQETVLCDDFHPESAASSSSENEILEECVAALPDDHDSQPQEDEPHENLSFIQTYTNDDDGDDNVVSENKGQDDSSKAIERTTLNSIDEEAEQDFKEEEGTTEYDIQTQEAAETDIYNGTNMAMDITPEATSNVKANFLDCPNYQPSLSHSFELITWLMPMLLQVLVLLLVLYTFTNLLSSVIK</sequence>
<dbReference type="EMBL" id="CAXHTB010000001">
    <property type="protein sequence ID" value="CAL0300242.1"/>
    <property type="molecule type" value="Genomic_DNA"/>
</dbReference>
<evidence type="ECO:0000256" key="2">
    <source>
        <dbReference type="SAM" id="Phobius"/>
    </source>
</evidence>
<reference evidence="3 4" key="1">
    <citation type="submission" date="2024-03" db="EMBL/GenBank/DDBJ databases">
        <authorList>
            <person name="Martinez-Hernandez J."/>
        </authorList>
    </citation>
    <scope>NUCLEOTIDE SEQUENCE [LARGE SCALE GENOMIC DNA]</scope>
</reference>
<keyword evidence="2" id="KW-0472">Membrane</keyword>